<feature type="region of interest" description="Disordered" evidence="1">
    <location>
        <begin position="47"/>
        <end position="128"/>
    </location>
</feature>
<evidence type="ECO:0000256" key="1">
    <source>
        <dbReference type="SAM" id="MobiDB-lite"/>
    </source>
</evidence>
<feature type="compositionally biased region" description="Basic and acidic residues" evidence="1">
    <location>
        <begin position="164"/>
        <end position="178"/>
    </location>
</feature>
<organism evidence="2">
    <name type="scientific">Menopon gallinae</name>
    <name type="common">poultry shaft louse</name>
    <dbReference type="NCBI Taxonomy" id="328185"/>
    <lineage>
        <taxon>Eukaryota</taxon>
        <taxon>Metazoa</taxon>
        <taxon>Ecdysozoa</taxon>
        <taxon>Arthropoda</taxon>
        <taxon>Hexapoda</taxon>
        <taxon>Insecta</taxon>
        <taxon>Pterygota</taxon>
        <taxon>Neoptera</taxon>
        <taxon>Paraneoptera</taxon>
        <taxon>Psocodea</taxon>
        <taxon>Troctomorpha</taxon>
        <taxon>Phthiraptera</taxon>
        <taxon>Amblycera</taxon>
        <taxon>Menoponidae</taxon>
        <taxon>Menopon</taxon>
    </lineage>
</organism>
<gene>
    <name evidence="2" type="ORF">PYX00_001248</name>
</gene>
<comment type="caution">
    <text evidence="2">The sequence shown here is derived from an EMBL/GenBank/DDBJ whole genome shotgun (WGS) entry which is preliminary data.</text>
</comment>
<feature type="region of interest" description="Disordered" evidence="1">
    <location>
        <begin position="157"/>
        <end position="178"/>
    </location>
</feature>
<dbReference type="AlphaFoldDB" id="A0AAW2IC57"/>
<name>A0AAW2IC57_9NEOP</name>
<reference evidence="2" key="1">
    <citation type="journal article" date="2024" name="Gigascience">
        <title>Chromosome-level genome of the poultry shaft louse Menopon gallinae provides insight into the host-switching and adaptive evolution of parasitic lice.</title>
        <authorList>
            <person name="Xu Y."/>
            <person name="Ma L."/>
            <person name="Liu S."/>
            <person name="Liang Y."/>
            <person name="Liu Q."/>
            <person name="He Z."/>
            <person name="Tian L."/>
            <person name="Duan Y."/>
            <person name="Cai W."/>
            <person name="Li H."/>
            <person name="Song F."/>
        </authorList>
    </citation>
    <scope>NUCLEOTIDE SEQUENCE</scope>
    <source>
        <strain evidence="2">Cailab_2023a</strain>
    </source>
</reference>
<sequence>MTETLDLNSGGVLVRKADSFVMPVQESSQTAGTRSVFGRWLKDLRPANREPKVHHPLGRTLSANVKDKDRKKKISRSLSASQKDRKKDYRELYVNRDESCNAEKCPEKRKCNKREESGEQWRKEKNQENFRGMYRQDEVVDGGLAINRSALVSYLDEEGLNGVESRRRGSEDNPEVKR</sequence>
<evidence type="ECO:0000313" key="2">
    <source>
        <dbReference type="EMBL" id="KAL0279759.1"/>
    </source>
</evidence>
<proteinExistence type="predicted"/>
<accession>A0AAW2IC57</accession>
<feature type="compositionally biased region" description="Basic and acidic residues" evidence="1">
    <location>
        <begin position="82"/>
        <end position="128"/>
    </location>
</feature>
<dbReference type="EMBL" id="JARGDH010000001">
    <property type="protein sequence ID" value="KAL0279759.1"/>
    <property type="molecule type" value="Genomic_DNA"/>
</dbReference>
<protein>
    <submittedName>
        <fullName evidence="2">Uncharacterized protein</fullName>
    </submittedName>
</protein>